<dbReference type="EMBL" id="JAFCMP010000115">
    <property type="protein sequence ID" value="KAG5185997.1"/>
    <property type="molecule type" value="Genomic_DNA"/>
</dbReference>
<keyword evidence="2" id="KW-0812">Transmembrane</keyword>
<feature type="compositionally biased region" description="Gly residues" evidence="1">
    <location>
        <begin position="513"/>
        <end position="522"/>
    </location>
</feature>
<dbReference type="AlphaFoldDB" id="A0A836CHD5"/>
<reference evidence="4" key="1">
    <citation type="submission" date="2021-02" db="EMBL/GenBank/DDBJ databases">
        <title>First Annotated Genome of the Yellow-green Alga Tribonema minus.</title>
        <authorList>
            <person name="Mahan K.M."/>
        </authorList>
    </citation>
    <scope>NUCLEOTIDE SEQUENCE</scope>
    <source>
        <strain evidence="4">UTEX B ZZ1240</strain>
    </source>
</reference>
<name>A0A836CHD5_9STRA</name>
<keyword evidence="5" id="KW-1185">Reference proteome</keyword>
<evidence type="ECO:0000313" key="5">
    <source>
        <dbReference type="Proteomes" id="UP000664859"/>
    </source>
</evidence>
<feature type="transmembrane region" description="Helical" evidence="2">
    <location>
        <begin position="363"/>
        <end position="382"/>
    </location>
</feature>
<dbReference type="PROSITE" id="PS50076">
    <property type="entry name" value="DNAJ_2"/>
    <property type="match status" value="1"/>
</dbReference>
<dbReference type="InterPro" id="IPR036869">
    <property type="entry name" value="J_dom_sf"/>
</dbReference>
<dbReference type="PANTHER" id="PTHR13568">
    <property type="entry name" value="FAM11A, B PROTEIN"/>
    <property type="match status" value="1"/>
</dbReference>
<gene>
    <name evidence="4" type="ORF">JKP88DRAFT_353980</name>
</gene>
<evidence type="ECO:0000259" key="3">
    <source>
        <dbReference type="PROSITE" id="PS50076"/>
    </source>
</evidence>
<proteinExistence type="predicted"/>
<evidence type="ECO:0000313" key="4">
    <source>
        <dbReference type="EMBL" id="KAG5185997.1"/>
    </source>
</evidence>
<accession>A0A836CHD5</accession>
<feature type="domain" description="J" evidence="3">
    <location>
        <begin position="16"/>
        <end position="86"/>
    </location>
</feature>
<dbReference type="PANTHER" id="PTHR13568:SF9">
    <property type="entry name" value="TRANSMEMBRANE PROTEIN 203"/>
    <property type="match status" value="1"/>
</dbReference>
<dbReference type="InterPro" id="IPR019396">
    <property type="entry name" value="TM_Fragile-X-F-assoc"/>
</dbReference>
<sequence>MAGELSPNYVDDFSAISQKTDGVERSADTEAIKRAYRSKCLELHPDRIRQRGQEVTDAHRARFQHMKQAYDVLIDPKRRDLYDQLGETGMMMIEDPSNLSMEKVMNNFLNMRNRERLKLVMFVVLFVGAMLLFPILLCAKIDDDISASWAVVWIPLWIYDAVGLYYYCMLVSLGKIQRPEGIEEELWEQPLPLCIQRPEGIEEELWEDPSPLYLRVLGLAQWSLFILQQIFLTLRLDSNITWSWACVLVPWLVWESATLCATLLRAMLPLPREDDQYYQVVRESATLCATLLRALLPLPREDDQGILEEGEGEGAQDAKRAAVMLVRQKARGELFIKVTRLLQGIMLILRLDHDITWDWWAVWWPTYAYVAFHLASLLLVYLQSLHLLSDLTANEAGTLSEEDAMKASGLFADAAAAGAQACMEFAQMLRSQAKAGCFSWGVLLVMVLLAVAKMAGADFSTFIIFIPVFAAAGCLVCTMSCLICCMRARASTAALAGSCDGDLSDMDMEAGEGAPGAGGAGGASSSTTAADAPLPAEYTPYVGNYKPPQADPTPTAPVTELPPPPTATSTSTTPPPATSPQQPTRVPTPVTTIDADID</sequence>
<evidence type="ECO:0000256" key="1">
    <source>
        <dbReference type="SAM" id="MobiDB-lite"/>
    </source>
</evidence>
<feature type="transmembrane region" description="Helical" evidence="2">
    <location>
        <begin position="437"/>
        <end position="456"/>
    </location>
</feature>
<organism evidence="4 5">
    <name type="scientific">Tribonema minus</name>
    <dbReference type="NCBI Taxonomy" id="303371"/>
    <lineage>
        <taxon>Eukaryota</taxon>
        <taxon>Sar</taxon>
        <taxon>Stramenopiles</taxon>
        <taxon>Ochrophyta</taxon>
        <taxon>PX clade</taxon>
        <taxon>Xanthophyceae</taxon>
        <taxon>Tribonematales</taxon>
        <taxon>Tribonemataceae</taxon>
        <taxon>Tribonema</taxon>
    </lineage>
</organism>
<feature type="transmembrane region" description="Helical" evidence="2">
    <location>
        <begin position="149"/>
        <end position="168"/>
    </location>
</feature>
<dbReference type="Gene3D" id="1.10.287.110">
    <property type="entry name" value="DnaJ domain"/>
    <property type="match status" value="1"/>
</dbReference>
<feature type="compositionally biased region" description="Low complexity" evidence="1">
    <location>
        <begin position="579"/>
        <end position="592"/>
    </location>
</feature>
<dbReference type="InterPro" id="IPR001623">
    <property type="entry name" value="DnaJ_domain"/>
</dbReference>
<comment type="caution">
    <text evidence="4">The sequence shown here is derived from an EMBL/GenBank/DDBJ whole genome shotgun (WGS) entry which is preliminary data.</text>
</comment>
<dbReference type="SUPFAM" id="SSF46565">
    <property type="entry name" value="Chaperone J-domain"/>
    <property type="match status" value="1"/>
</dbReference>
<protein>
    <recommendedName>
        <fullName evidence="3">J domain-containing protein</fullName>
    </recommendedName>
</protein>
<feature type="transmembrane region" description="Helical" evidence="2">
    <location>
        <begin position="242"/>
        <end position="264"/>
    </location>
</feature>
<feature type="region of interest" description="Disordered" evidence="1">
    <location>
        <begin position="510"/>
        <end position="598"/>
    </location>
</feature>
<dbReference type="OrthoDB" id="10250354at2759"/>
<keyword evidence="2" id="KW-0472">Membrane</keyword>
<dbReference type="Proteomes" id="UP000664859">
    <property type="component" value="Unassembled WGS sequence"/>
</dbReference>
<keyword evidence="2" id="KW-1133">Transmembrane helix</keyword>
<feature type="compositionally biased region" description="Low complexity" evidence="1">
    <location>
        <begin position="523"/>
        <end position="533"/>
    </location>
</feature>
<evidence type="ECO:0000256" key="2">
    <source>
        <dbReference type="SAM" id="Phobius"/>
    </source>
</evidence>
<dbReference type="CDD" id="cd06257">
    <property type="entry name" value="DnaJ"/>
    <property type="match status" value="1"/>
</dbReference>
<feature type="compositionally biased region" description="Pro residues" evidence="1">
    <location>
        <begin position="549"/>
        <end position="566"/>
    </location>
</feature>
<dbReference type="PROSITE" id="PS00636">
    <property type="entry name" value="DNAJ_1"/>
    <property type="match status" value="1"/>
</dbReference>
<dbReference type="PRINTS" id="PR00625">
    <property type="entry name" value="JDOMAIN"/>
</dbReference>
<dbReference type="SMART" id="SM00271">
    <property type="entry name" value="DnaJ"/>
    <property type="match status" value="1"/>
</dbReference>
<dbReference type="Pfam" id="PF00226">
    <property type="entry name" value="DnaJ"/>
    <property type="match status" value="1"/>
</dbReference>
<feature type="transmembrane region" description="Helical" evidence="2">
    <location>
        <begin position="119"/>
        <end position="137"/>
    </location>
</feature>
<feature type="transmembrane region" description="Helical" evidence="2">
    <location>
        <begin position="462"/>
        <end position="485"/>
    </location>
</feature>
<dbReference type="InterPro" id="IPR018253">
    <property type="entry name" value="DnaJ_domain_CS"/>
</dbReference>